<keyword evidence="1" id="KW-0812">Transmembrane</keyword>
<comment type="caution">
    <text evidence="2">The sequence shown here is derived from an EMBL/GenBank/DDBJ whole genome shotgun (WGS) entry which is preliminary data.</text>
</comment>
<feature type="transmembrane region" description="Helical" evidence="1">
    <location>
        <begin position="64"/>
        <end position="84"/>
    </location>
</feature>
<sequence>MGFGEDEESVLGLPNKSIFRCNSPLVQVCLIGLVCFYCPRMFNALSRMGEGGQVDVTIANNANTALYTTFVIFGILGGGIYNILGPCFTLFAGCSTYMLLMVPTTWAGTRPRPAPKTHLVRGWDHRLFCKWEWETLTRPVPGLGRGWERDLYNWDGNGVGVAPPKPAPLPILSLMVKNMI</sequence>
<dbReference type="EMBL" id="JARBHA010000006">
    <property type="protein sequence ID" value="KAJ9698932.1"/>
    <property type="molecule type" value="Genomic_DNA"/>
</dbReference>
<accession>A0AA39DYV0</accession>
<keyword evidence="3" id="KW-1185">Reference proteome</keyword>
<organism evidence="2 3">
    <name type="scientific">Vitis rotundifolia</name>
    <name type="common">Muscadine grape</name>
    <dbReference type="NCBI Taxonomy" id="103349"/>
    <lineage>
        <taxon>Eukaryota</taxon>
        <taxon>Viridiplantae</taxon>
        <taxon>Streptophyta</taxon>
        <taxon>Embryophyta</taxon>
        <taxon>Tracheophyta</taxon>
        <taxon>Spermatophyta</taxon>
        <taxon>Magnoliopsida</taxon>
        <taxon>eudicotyledons</taxon>
        <taxon>Gunneridae</taxon>
        <taxon>Pentapetalae</taxon>
        <taxon>rosids</taxon>
        <taxon>Vitales</taxon>
        <taxon>Vitaceae</taxon>
        <taxon>Viteae</taxon>
        <taxon>Vitis</taxon>
    </lineage>
</organism>
<evidence type="ECO:0000313" key="3">
    <source>
        <dbReference type="Proteomes" id="UP001168098"/>
    </source>
</evidence>
<gene>
    <name evidence="2" type="ORF">PVL29_007817</name>
</gene>
<name>A0AA39DYV0_VITRO</name>
<evidence type="ECO:0000256" key="1">
    <source>
        <dbReference type="SAM" id="Phobius"/>
    </source>
</evidence>
<keyword evidence="1" id="KW-1133">Transmembrane helix</keyword>
<protein>
    <submittedName>
        <fullName evidence="2">Uncharacterized protein</fullName>
    </submittedName>
</protein>
<proteinExistence type="predicted"/>
<reference evidence="2 3" key="1">
    <citation type="journal article" date="2023" name="BMC Biotechnol.">
        <title>Vitis rotundifolia cv Carlos genome sequencing.</title>
        <authorList>
            <person name="Huff M."/>
            <person name="Hulse-Kemp A."/>
            <person name="Scheffler B."/>
            <person name="Youngblood R."/>
            <person name="Simpson S."/>
            <person name="Babiker E."/>
            <person name="Staton M."/>
        </authorList>
    </citation>
    <scope>NUCLEOTIDE SEQUENCE [LARGE SCALE GENOMIC DNA]</scope>
    <source>
        <tissue evidence="2">Leaf</tissue>
    </source>
</reference>
<keyword evidence="1" id="KW-0472">Membrane</keyword>
<evidence type="ECO:0000313" key="2">
    <source>
        <dbReference type="EMBL" id="KAJ9698932.1"/>
    </source>
</evidence>
<dbReference type="AlphaFoldDB" id="A0AA39DYV0"/>
<dbReference type="Proteomes" id="UP001168098">
    <property type="component" value="Unassembled WGS sequence"/>
</dbReference>